<evidence type="ECO:0000256" key="6">
    <source>
        <dbReference type="PROSITE-ProRule" id="PRU00277"/>
    </source>
</evidence>
<dbReference type="Pfam" id="PF00254">
    <property type="entry name" value="FKBP_C"/>
    <property type="match status" value="2"/>
</dbReference>
<dbReference type="GO" id="GO:0005783">
    <property type="term" value="C:endoplasmic reticulum"/>
    <property type="evidence" value="ECO:0007669"/>
    <property type="project" value="TreeGrafter"/>
</dbReference>
<evidence type="ECO:0000256" key="3">
    <source>
        <dbReference type="ARBA" id="ARBA00022737"/>
    </source>
</evidence>
<dbReference type="OrthoDB" id="77911at2759"/>
<dbReference type="PANTHER" id="PTHR46046:SF5">
    <property type="entry name" value="PEPTIDYLPROLYL ISOMERASE"/>
    <property type="match status" value="1"/>
</dbReference>
<evidence type="ECO:0000256" key="5">
    <source>
        <dbReference type="ARBA" id="ARBA00023235"/>
    </source>
</evidence>
<dbReference type="GO" id="GO:0003755">
    <property type="term" value="F:peptidyl-prolyl cis-trans isomerase activity"/>
    <property type="evidence" value="ECO:0007669"/>
    <property type="project" value="UniProtKB-KW"/>
</dbReference>
<feature type="domain" description="PPIase FKBP-type" evidence="7">
    <location>
        <begin position="172"/>
        <end position="260"/>
    </location>
</feature>
<dbReference type="InterPro" id="IPR001179">
    <property type="entry name" value="PPIase_FKBP_dom"/>
</dbReference>
<evidence type="ECO:0000256" key="1">
    <source>
        <dbReference type="ARBA" id="ARBA00000971"/>
    </source>
</evidence>
<accession>A0A3P6RP03</accession>
<organism evidence="8 9">
    <name type="scientific">Anisakis simplex</name>
    <name type="common">Herring worm</name>
    <dbReference type="NCBI Taxonomy" id="6269"/>
    <lineage>
        <taxon>Eukaryota</taxon>
        <taxon>Metazoa</taxon>
        <taxon>Ecdysozoa</taxon>
        <taxon>Nematoda</taxon>
        <taxon>Chromadorea</taxon>
        <taxon>Rhabditida</taxon>
        <taxon>Spirurina</taxon>
        <taxon>Ascaridomorpha</taxon>
        <taxon>Ascaridoidea</taxon>
        <taxon>Anisakidae</taxon>
        <taxon>Anisakis</taxon>
        <taxon>Anisakis simplex complex</taxon>
    </lineage>
</organism>
<dbReference type="AlphaFoldDB" id="A0A3P6RP03"/>
<dbReference type="SUPFAM" id="SSF54534">
    <property type="entry name" value="FKBP-like"/>
    <property type="match status" value="2"/>
</dbReference>
<evidence type="ECO:0000313" key="9">
    <source>
        <dbReference type="Proteomes" id="UP000267096"/>
    </source>
</evidence>
<reference evidence="8 9" key="1">
    <citation type="submission" date="2018-11" db="EMBL/GenBank/DDBJ databases">
        <authorList>
            <consortium name="Pathogen Informatics"/>
        </authorList>
    </citation>
    <scope>NUCLEOTIDE SEQUENCE [LARGE SCALE GENOMIC DNA]</scope>
</reference>
<keyword evidence="9" id="KW-1185">Reference proteome</keyword>
<dbReference type="Gene3D" id="3.10.50.40">
    <property type="match status" value="2"/>
</dbReference>
<dbReference type="EMBL" id="UYRR01032683">
    <property type="protein sequence ID" value="VDK56480.1"/>
    <property type="molecule type" value="Genomic_DNA"/>
</dbReference>
<dbReference type="PANTHER" id="PTHR46046">
    <property type="entry name" value="PEPTIDYLPROLYL ISOMERASE"/>
    <property type="match status" value="1"/>
</dbReference>
<name>A0A3P6RP03_ANISI</name>
<dbReference type="EC" id="5.2.1.8" evidence="2 6"/>
<comment type="catalytic activity">
    <reaction evidence="1 6">
        <text>[protein]-peptidylproline (omega=180) = [protein]-peptidylproline (omega=0)</text>
        <dbReference type="Rhea" id="RHEA:16237"/>
        <dbReference type="Rhea" id="RHEA-COMP:10747"/>
        <dbReference type="Rhea" id="RHEA-COMP:10748"/>
        <dbReference type="ChEBI" id="CHEBI:83833"/>
        <dbReference type="ChEBI" id="CHEBI:83834"/>
        <dbReference type="EC" id="5.2.1.8"/>
    </reaction>
</comment>
<dbReference type="Proteomes" id="UP000267096">
    <property type="component" value="Unassembled WGS sequence"/>
</dbReference>
<dbReference type="InterPro" id="IPR046357">
    <property type="entry name" value="PPIase_dom_sf"/>
</dbReference>
<dbReference type="PROSITE" id="PS50059">
    <property type="entry name" value="FKBP_PPIASE"/>
    <property type="match status" value="2"/>
</dbReference>
<keyword evidence="3" id="KW-0677">Repeat</keyword>
<evidence type="ECO:0000259" key="7">
    <source>
        <dbReference type="PROSITE" id="PS50059"/>
    </source>
</evidence>
<evidence type="ECO:0000256" key="2">
    <source>
        <dbReference type="ARBA" id="ARBA00013194"/>
    </source>
</evidence>
<feature type="domain" description="PPIase FKBP-type" evidence="7">
    <location>
        <begin position="51"/>
        <end position="139"/>
    </location>
</feature>
<protein>
    <recommendedName>
        <fullName evidence="2 6">peptidylprolyl isomerase</fullName>
        <ecNumber evidence="2 6">5.2.1.8</ecNumber>
    </recommendedName>
</protein>
<gene>
    <name evidence="8" type="ORF">ASIM_LOCUS15941</name>
</gene>
<proteinExistence type="predicted"/>
<keyword evidence="4 6" id="KW-0697">Rotamase</keyword>
<evidence type="ECO:0000256" key="4">
    <source>
        <dbReference type="ARBA" id="ARBA00023110"/>
    </source>
</evidence>
<evidence type="ECO:0000313" key="8">
    <source>
        <dbReference type="EMBL" id="VDK56480.1"/>
    </source>
</evidence>
<keyword evidence="5 6" id="KW-0413">Isomerase</keyword>
<dbReference type="FunFam" id="3.10.50.40:FF:000006">
    <property type="entry name" value="Peptidyl-prolyl cis-trans isomerase"/>
    <property type="match status" value="1"/>
</dbReference>
<dbReference type="InterPro" id="IPR051989">
    <property type="entry name" value="FKBP-like_isomerase"/>
</dbReference>
<sequence length="274" mass="30915">MTEDARTWVDETGVEVEIIRKMPVAACLPHSFNELMLNIAESKCKIKSEAGDTVKQWYKLSDKNGRVIGTNFGKEPYEFVLGRGQVIRGMDAAMKDMCIGEQRRIVIPPEQAFEEEGREEDGIEPGSTLYYFVELVDIFRPNPGEKWLEDDGLSIEVIHKIEESECKKAEPGDTVHQEYTLYLQDGTYVDSSEARKKPFIFKLGSGQVIPGIDRAMTGMCEGEHRKVIIPPDLAYGEKGRPPVIPPDSYLRFDIELAKVIKANEGQNEGKKEEL</sequence>